<keyword evidence="1" id="KW-0732">Signal</keyword>
<evidence type="ECO:0000313" key="4">
    <source>
        <dbReference type="Proteomes" id="UP000326396"/>
    </source>
</evidence>
<dbReference type="InterPro" id="IPR053168">
    <property type="entry name" value="Glutamic_endopeptidase"/>
</dbReference>
<dbReference type="OrthoDB" id="1858978at2759"/>
<evidence type="ECO:0000256" key="1">
    <source>
        <dbReference type="SAM" id="SignalP"/>
    </source>
</evidence>
<dbReference type="PANTHER" id="PTHR31589">
    <property type="entry name" value="PROTEIN, PUTATIVE (DUF239)-RELATED-RELATED"/>
    <property type="match status" value="1"/>
</dbReference>
<reference evidence="3 4" key="1">
    <citation type="submission" date="2019-05" db="EMBL/GenBank/DDBJ databases">
        <title>Mikania micrantha, genome provides insights into the molecular mechanism of rapid growth.</title>
        <authorList>
            <person name="Liu B."/>
        </authorList>
    </citation>
    <scope>NUCLEOTIDE SEQUENCE [LARGE SCALE GENOMIC DNA]</scope>
    <source>
        <strain evidence="3">NLD-2019</strain>
        <tissue evidence="3">Leaf</tissue>
    </source>
</reference>
<proteinExistence type="predicted"/>
<evidence type="ECO:0000259" key="2">
    <source>
        <dbReference type="PROSITE" id="PS52045"/>
    </source>
</evidence>
<feature type="chain" id="PRO_5024463974" description="Neprosin PEP catalytic domain-containing protein" evidence="1">
    <location>
        <begin position="23"/>
        <end position="414"/>
    </location>
</feature>
<feature type="domain" description="Neprosin PEP catalytic" evidence="2">
    <location>
        <begin position="160"/>
        <end position="414"/>
    </location>
</feature>
<protein>
    <recommendedName>
        <fullName evidence="2">Neprosin PEP catalytic domain-containing protein</fullName>
    </recommendedName>
</protein>
<dbReference type="Gene3D" id="3.90.1320.10">
    <property type="entry name" value="Outer-capsid protein sigma 3, large lobe"/>
    <property type="match status" value="1"/>
</dbReference>
<gene>
    <name evidence="3" type="ORF">E3N88_40660</name>
</gene>
<keyword evidence="4" id="KW-1185">Reference proteome</keyword>
<name>A0A5N6LN82_9ASTR</name>
<sequence length="414" mass="46831">MLEVRLYFRLMVVLYVVSFCYTDNHKFPNVEVQKLLNDLNKPHVKSIESPDGDIIDCVHVFDQPAFDHPLLKNHTIKMKPDYHPDSINMDYSKVSFVRTNDSTDEGSSLSISQLWHSNGECPKGTIPIRRTKKEDILRATSIKSYGKKKSFFFGQPSSIKPQTEGHEYATASTRGGQFYGTKAIFNVWNPKVQENEEFSLAQTWLAAGSYVDSSINTIEAGWQVCPVIYGDHRTRLFIYWTSDAYKKTGCYNLDCPGFVQTSNKYVIGGSLSGISQMYGIQYELTIQIWKGGANGDWWMQVNGENIGYWPSSLFKGLRRSAQNIQWGGEVVNSRKLGLHTTTQMGSGQFPGQGYGRASYVRNILTLDRPNAPFTTPKDVNTDHQPNCYDILTASDNNWGRFFYFGGPGRNGLCR</sequence>
<dbReference type="AlphaFoldDB" id="A0A5N6LN82"/>
<dbReference type="EMBL" id="SZYD01000019">
    <property type="protein sequence ID" value="KAD2393683.1"/>
    <property type="molecule type" value="Genomic_DNA"/>
</dbReference>
<dbReference type="InterPro" id="IPR004314">
    <property type="entry name" value="Neprosin"/>
</dbReference>
<accession>A0A5N6LN82</accession>
<dbReference type="Pfam" id="PF03080">
    <property type="entry name" value="Neprosin"/>
    <property type="match status" value="1"/>
</dbReference>
<comment type="caution">
    <text evidence="3">The sequence shown here is derived from an EMBL/GenBank/DDBJ whole genome shotgun (WGS) entry which is preliminary data.</text>
</comment>
<feature type="signal peptide" evidence="1">
    <location>
        <begin position="1"/>
        <end position="22"/>
    </location>
</feature>
<dbReference type="PANTHER" id="PTHR31589:SF220">
    <property type="entry name" value="NEPROSIN DOMAIN-CONTAINING PROTEIN"/>
    <property type="match status" value="1"/>
</dbReference>
<dbReference type="Pfam" id="PF14365">
    <property type="entry name" value="Neprosin_AP"/>
    <property type="match status" value="1"/>
</dbReference>
<evidence type="ECO:0000313" key="3">
    <source>
        <dbReference type="EMBL" id="KAD2393683.1"/>
    </source>
</evidence>
<dbReference type="PROSITE" id="PS52045">
    <property type="entry name" value="NEPROSIN_PEP_CD"/>
    <property type="match status" value="1"/>
</dbReference>
<dbReference type="InterPro" id="IPR025521">
    <property type="entry name" value="Neprosin_propep"/>
</dbReference>
<organism evidence="3 4">
    <name type="scientific">Mikania micrantha</name>
    <name type="common">bitter vine</name>
    <dbReference type="NCBI Taxonomy" id="192012"/>
    <lineage>
        <taxon>Eukaryota</taxon>
        <taxon>Viridiplantae</taxon>
        <taxon>Streptophyta</taxon>
        <taxon>Embryophyta</taxon>
        <taxon>Tracheophyta</taxon>
        <taxon>Spermatophyta</taxon>
        <taxon>Magnoliopsida</taxon>
        <taxon>eudicotyledons</taxon>
        <taxon>Gunneridae</taxon>
        <taxon>Pentapetalae</taxon>
        <taxon>asterids</taxon>
        <taxon>campanulids</taxon>
        <taxon>Asterales</taxon>
        <taxon>Asteraceae</taxon>
        <taxon>Asteroideae</taxon>
        <taxon>Heliantheae alliance</taxon>
        <taxon>Eupatorieae</taxon>
        <taxon>Mikania</taxon>
    </lineage>
</organism>
<dbReference type="Proteomes" id="UP000326396">
    <property type="component" value="Linkage Group LG9"/>
</dbReference>